<sequence length="475" mass="50736">MGTFQEASQDMDVEALARNRKRYVTMMVVVGIFGGGLYGYTLTFLSGALVTMNFDGSNNQLSAWNQSIITAVMLLGCAVGSFCGGNLADRLGRKRLILYGALLALVGALMCALATNIAFFAFSRMIVGFAVGTTSCVIPIYLGEMAPSAQRGRLVSVNSVMINISQLLASLVNAVLAVKADWHAMVWAAVVPAVLLVITAIFVHETPSFLARHGMETEAVKLLLETRPKSEAEETFTSFQAAEKNETKGTRENFSTPWLRRVLIAGVGAALINQLVGSNAINFFAPTMFSSTLGIDPDNSIIAMVPVMIVSSVAAVIGGLGFIDKINRRTALMIGLGGVSVFLALVGVCYLFIDPNHPSTSMSWLLIGLVMFDLAFAQGMVSPVTWLLIAEVFPAKVRGKGVGYANVAMNAANFIISLLFLPLLNAVGGAVTFFIFALINVGAVFFTKAFIPETRGKSLEKIEQEARARTAKAEA</sequence>
<dbReference type="PROSITE" id="PS00217">
    <property type="entry name" value="SUGAR_TRANSPORT_2"/>
    <property type="match status" value="1"/>
</dbReference>
<keyword evidence="5" id="KW-0762">Sugar transport</keyword>
<dbReference type="PROSITE" id="PS00216">
    <property type="entry name" value="SUGAR_TRANSPORT_1"/>
    <property type="match status" value="1"/>
</dbReference>
<dbReference type="NCBIfam" id="TIGR00879">
    <property type="entry name" value="SP"/>
    <property type="match status" value="1"/>
</dbReference>
<evidence type="ECO:0000256" key="8">
    <source>
        <dbReference type="ARBA" id="ARBA00023136"/>
    </source>
</evidence>
<evidence type="ECO:0000313" key="10">
    <source>
        <dbReference type="EMBL" id="TSJ86736.1"/>
    </source>
</evidence>
<evidence type="ECO:0000256" key="3">
    <source>
        <dbReference type="ARBA" id="ARBA00022448"/>
    </source>
</evidence>
<dbReference type="EMBL" id="VMHJ01000001">
    <property type="protein sequence ID" value="TSJ86736.1"/>
    <property type="molecule type" value="Genomic_DNA"/>
</dbReference>
<dbReference type="Pfam" id="PF00083">
    <property type="entry name" value="Sugar_tr"/>
    <property type="match status" value="1"/>
</dbReference>
<dbReference type="InterPro" id="IPR050814">
    <property type="entry name" value="Myo-inositol_Transporter"/>
</dbReference>
<reference evidence="10 11" key="1">
    <citation type="submission" date="2019-07" db="EMBL/GenBank/DDBJ databases">
        <title>Bifidobacterium asteroides genomes.</title>
        <authorList>
            <person name="Zheng H."/>
        </authorList>
    </citation>
    <scope>NUCLEOTIDE SEQUENCE [LARGE SCALE GENOMIC DNA]</scope>
    <source>
        <strain evidence="10 11">W8111</strain>
    </source>
</reference>
<keyword evidence="6" id="KW-0812">Transmembrane</keyword>
<dbReference type="AlphaFoldDB" id="A0A0F4LZA8"/>
<evidence type="ECO:0000256" key="4">
    <source>
        <dbReference type="ARBA" id="ARBA00022475"/>
    </source>
</evidence>
<dbReference type="PRINTS" id="PR00171">
    <property type="entry name" value="SUGRTRNSPORT"/>
</dbReference>
<evidence type="ECO:0000256" key="2">
    <source>
        <dbReference type="ARBA" id="ARBA00010992"/>
    </source>
</evidence>
<comment type="caution">
    <text evidence="10">The sequence shown here is derived from an EMBL/GenBank/DDBJ whole genome shotgun (WGS) entry which is preliminary data.</text>
</comment>
<keyword evidence="3 9" id="KW-0813">Transport</keyword>
<dbReference type="PANTHER" id="PTHR48020:SF12">
    <property type="entry name" value="PROTON MYO-INOSITOL COTRANSPORTER"/>
    <property type="match status" value="1"/>
</dbReference>
<name>A0A0F4LZA8_9BIFI</name>
<dbReference type="PANTHER" id="PTHR48020">
    <property type="entry name" value="PROTON MYO-INOSITOL COTRANSPORTER"/>
    <property type="match status" value="1"/>
</dbReference>
<comment type="subcellular location">
    <subcellularLocation>
        <location evidence="1">Cell membrane</location>
        <topology evidence="1">Multi-pass membrane protein</topology>
    </subcellularLocation>
</comment>
<evidence type="ECO:0000313" key="11">
    <source>
        <dbReference type="Proteomes" id="UP000317536"/>
    </source>
</evidence>
<organism evidence="10 11">
    <name type="scientific">Bifidobacterium asteroides</name>
    <dbReference type="NCBI Taxonomy" id="1684"/>
    <lineage>
        <taxon>Bacteria</taxon>
        <taxon>Bacillati</taxon>
        <taxon>Actinomycetota</taxon>
        <taxon>Actinomycetes</taxon>
        <taxon>Bifidobacteriales</taxon>
        <taxon>Bifidobacteriaceae</taxon>
        <taxon>Bifidobacterium</taxon>
    </lineage>
</organism>
<gene>
    <name evidence="10" type="ORF">FPK29_03495</name>
</gene>
<evidence type="ECO:0000256" key="9">
    <source>
        <dbReference type="RuleBase" id="RU003346"/>
    </source>
</evidence>
<keyword evidence="7" id="KW-1133">Transmembrane helix</keyword>
<comment type="similarity">
    <text evidence="2 9">Belongs to the major facilitator superfamily. Sugar transporter (TC 2.A.1.1) family.</text>
</comment>
<dbReference type="InterPro" id="IPR005829">
    <property type="entry name" value="Sugar_transporter_CS"/>
</dbReference>
<dbReference type="FunFam" id="1.20.1250.20:FF:000218">
    <property type="entry name" value="facilitated trehalose transporter Tret1"/>
    <property type="match status" value="1"/>
</dbReference>
<evidence type="ECO:0000256" key="1">
    <source>
        <dbReference type="ARBA" id="ARBA00004651"/>
    </source>
</evidence>
<dbReference type="GO" id="GO:0005886">
    <property type="term" value="C:plasma membrane"/>
    <property type="evidence" value="ECO:0007669"/>
    <property type="project" value="UniProtKB-SubCell"/>
</dbReference>
<accession>A0A0F4LZA8</accession>
<dbReference type="Gene3D" id="1.20.1250.20">
    <property type="entry name" value="MFS general substrate transporter like domains"/>
    <property type="match status" value="1"/>
</dbReference>
<keyword evidence="8" id="KW-0472">Membrane</keyword>
<dbReference type="SUPFAM" id="SSF103473">
    <property type="entry name" value="MFS general substrate transporter"/>
    <property type="match status" value="1"/>
</dbReference>
<protein>
    <submittedName>
        <fullName evidence="10">Sugar porter family MFS transporter</fullName>
    </submittedName>
</protein>
<dbReference type="Proteomes" id="UP000317536">
    <property type="component" value="Unassembled WGS sequence"/>
</dbReference>
<keyword evidence="4" id="KW-1003">Cell membrane</keyword>
<evidence type="ECO:0000256" key="7">
    <source>
        <dbReference type="ARBA" id="ARBA00022989"/>
    </source>
</evidence>
<dbReference type="GO" id="GO:0022857">
    <property type="term" value="F:transmembrane transporter activity"/>
    <property type="evidence" value="ECO:0007669"/>
    <property type="project" value="InterPro"/>
</dbReference>
<evidence type="ECO:0000256" key="5">
    <source>
        <dbReference type="ARBA" id="ARBA00022597"/>
    </source>
</evidence>
<dbReference type="InterPro" id="IPR020846">
    <property type="entry name" value="MFS_dom"/>
</dbReference>
<evidence type="ECO:0000256" key="6">
    <source>
        <dbReference type="ARBA" id="ARBA00022692"/>
    </source>
</evidence>
<dbReference type="InterPro" id="IPR036259">
    <property type="entry name" value="MFS_trans_sf"/>
</dbReference>
<dbReference type="InterPro" id="IPR003663">
    <property type="entry name" value="Sugar/inositol_transpt"/>
</dbReference>
<dbReference type="OrthoDB" id="9787026at2"/>
<dbReference type="PROSITE" id="PS50850">
    <property type="entry name" value="MFS"/>
    <property type="match status" value="1"/>
</dbReference>
<dbReference type="InterPro" id="IPR005828">
    <property type="entry name" value="MFS_sugar_transport-like"/>
</dbReference>
<proteinExistence type="inferred from homology"/>